<dbReference type="RefSeq" id="WP_258346151.1">
    <property type="nucleotide sequence ID" value="NZ_BAAAYK010000038.1"/>
</dbReference>
<dbReference type="SMART" id="SM00824">
    <property type="entry name" value="PKS_TE"/>
    <property type="match status" value="1"/>
</dbReference>
<protein>
    <submittedName>
        <fullName evidence="4">Alpha/beta fold hydrolase</fullName>
    </submittedName>
</protein>
<keyword evidence="5" id="KW-1185">Reference proteome</keyword>
<dbReference type="Gene3D" id="3.40.50.1820">
    <property type="entry name" value="alpha/beta hydrolase"/>
    <property type="match status" value="1"/>
</dbReference>
<evidence type="ECO:0000256" key="2">
    <source>
        <dbReference type="ARBA" id="ARBA00022801"/>
    </source>
</evidence>
<sequence length="249" mass="27369">MTGSTADTAKWIRRFQPAPEATARLVCFPHAGGAASYYFSVAKRLAPAIEVLAVQYPGRQDRRTEPCADSVQELAEQVLDQLRPWSDQPLALFGHSMGASVAFEVARRLEESGTPPRALFASGRTAPARTRNEGVHALPDDEFLDALRELDGTESAALESEELMKLALPALRADYRIAETYAYRPGPPLHCPLHVLLGVDDPKVSADEARDWAAHTTGAFRFHPFPGGHFYLNAESDGVLRLVREHLAR</sequence>
<dbReference type="Pfam" id="PF00975">
    <property type="entry name" value="Thioesterase"/>
    <property type="match status" value="1"/>
</dbReference>
<feature type="domain" description="Thioesterase TesA-like" evidence="3">
    <location>
        <begin position="26"/>
        <end position="247"/>
    </location>
</feature>
<reference evidence="5" key="1">
    <citation type="journal article" date="2019" name="Int. J. Syst. Evol. Microbiol.">
        <title>The Global Catalogue of Microorganisms (GCM) 10K type strain sequencing project: providing services to taxonomists for standard genome sequencing and annotation.</title>
        <authorList>
            <consortium name="The Broad Institute Genomics Platform"/>
            <consortium name="The Broad Institute Genome Sequencing Center for Infectious Disease"/>
            <person name="Wu L."/>
            <person name="Ma J."/>
        </authorList>
    </citation>
    <scope>NUCLEOTIDE SEQUENCE [LARGE SCALE GENOMIC DNA]</scope>
    <source>
        <strain evidence="5">JCM 9687</strain>
    </source>
</reference>
<dbReference type="PANTHER" id="PTHR11487:SF0">
    <property type="entry name" value="S-ACYL FATTY ACID SYNTHASE THIOESTERASE, MEDIUM CHAIN"/>
    <property type="match status" value="1"/>
</dbReference>
<comment type="caution">
    <text evidence="4">The sequence shown here is derived from an EMBL/GenBank/DDBJ whole genome shotgun (WGS) entry which is preliminary data.</text>
</comment>
<evidence type="ECO:0000313" key="5">
    <source>
        <dbReference type="Proteomes" id="UP001500483"/>
    </source>
</evidence>
<dbReference type="GO" id="GO:0016787">
    <property type="term" value="F:hydrolase activity"/>
    <property type="evidence" value="ECO:0007669"/>
    <property type="project" value="UniProtKB-KW"/>
</dbReference>
<dbReference type="SUPFAM" id="SSF53474">
    <property type="entry name" value="alpha/beta-Hydrolases"/>
    <property type="match status" value="1"/>
</dbReference>
<proteinExistence type="inferred from homology"/>
<comment type="similarity">
    <text evidence="1">Belongs to the thioesterase family.</text>
</comment>
<evidence type="ECO:0000313" key="4">
    <source>
        <dbReference type="EMBL" id="GAA3362882.1"/>
    </source>
</evidence>
<organism evidence="4 5">
    <name type="scientific">Saccharopolyspora gregorii</name>
    <dbReference type="NCBI Taxonomy" id="33914"/>
    <lineage>
        <taxon>Bacteria</taxon>
        <taxon>Bacillati</taxon>
        <taxon>Actinomycetota</taxon>
        <taxon>Actinomycetes</taxon>
        <taxon>Pseudonocardiales</taxon>
        <taxon>Pseudonocardiaceae</taxon>
        <taxon>Saccharopolyspora</taxon>
    </lineage>
</organism>
<name>A0ABP6RXQ9_9PSEU</name>
<dbReference type="PANTHER" id="PTHR11487">
    <property type="entry name" value="THIOESTERASE"/>
    <property type="match status" value="1"/>
</dbReference>
<keyword evidence="2 4" id="KW-0378">Hydrolase</keyword>
<dbReference type="InterPro" id="IPR001031">
    <property type="entry name" value="Thioesterase"/>
</dbReference>
<evidence type="ECO:0000256" key="1">
    <source>
        <dbReference type="ARBA" id="ARBA00007169"/>
    </source>
</evidence>
<dbReference type="InterPro" id="IPR029058">
    <property type="entry name" value="AB_hydrolase_fold"/>
</dbReference>
<dbReference type="InterPro" id="IPR012223">
    <property type="entry name" value="TEII"/>
</dbReference>
<evidence type="ECO:0000259" key="3">
    <source>
        <dbReference type="SMART" id="SM00824"/>
    </source>
</evidence>
<dbReference type="EMBL" id="BAAAYK010000038">
    <property type="protein sequence ID" value="GAA3362882.1"/>
    <property type="molecule type" value="Genomic_DNA"/>
</dbReference>
<dbReference type="Proteomes" id="UP001500483">
    <property type="component" value="Unassembled WGS sequence"/>
</dbReference>
<accession>A0ABP6RXQ9</accession>
<dbReference type="InterPro" id="IPR020802">
    <property type="entry name" value="TesA-like"/>
</dbReference>
<gene>
    <name evidence="4" type="ORF">GCM10020366_52610</name>
</gene>